<dbReference type="EMBL" id="VUJX02000003">
    <property type="protein sequence ID" value="KAL0939257.1"/>
    <property type="molecule type" value="Genomic_DNA"/>
</dbReference>
<reference evidence="1 2" key="1">
    <citation type="journal article" date="2020" name="Phytopathology">
        <title>Genome Sequence Resources of Colletotrichum truncatum, C. plurivorum, C. musicola, and C. sojae: Four Species Pathogenic to Soybean (Glycine max).</title>
        <authorList>
            <person name="Rogerio F."/>
            <person name="Boufleur T.R."/>
            <person name="Ciampi-Guillardi M."/>
            <person name="Sukno S.A."/>
            <person name="Thon M.R."/>
            <person name="Massola Junior N.S."/>
            <person name="Baroncelli R."/>
        </authorList>
    </citation>
    <scope>NUCLEOTIDE SEQUENCE [LARGE SCALE GENOMIC DNA]</scope>
    <source>
        <strain evidence="1 2">CMES1059</strain>
    </source>
</reference>
<evidence type="ECO:0000313" key="1">
    <source>
        <dbReference type="EMBL" id="KAL0939257.1"/>
    </source>
</evidence>
<proteinExistence type="predicted"/>
<organism evidence="1 2">
    <name type="scientific">Colletotrichum truncatum</name>
    <name type="common">Anthracnose fungus</name>
    <name type="synonym">Colletotrichum capsici</name>
    <dbReference type="NCBI Taxonomy" id="5467"/>
    <lineage>
        <taxon>Eukaryota</taxon>
        <taxon>Fungi</taxon>
        <taxon>Dikarya</taxon>
        <taxon>Ascomycota</taxon>
        <taxon>Pezizomycotina</taxon>
        <taxon>Sordariomycetes</taxon>
        <taxon>Hypocreomycetidae</taxon>
        <taxon>Glomerellales</taxon>
        <taxon>Glomerellaceae</taxon>
        <taxon>Colletotrichum</taxon>
        <taxon>Colletotrichum truncatum species complex</taxon>
    </lineage>
</organism>
<evidence type="ECO:0000313" key="2">
    <source>
        <dbReference type="Proteomes" id="UP000805649"/>
    </source>
</evidence>
<sequence>MGLGPSDSLIICPSHPGRATRTFLATPVHDSPNPCPRVSSPATQAVPGRLLAAVRSSGSDQAVGHPRTRYHSFFRLSSSHSPDSLDWSPSRFLSLPLLLRCRVCIFRSFEVELLLIVWNVESLKGKHKTLIVSLSSIPTRQDTGRTPTSVPSLPPYPLFPPTKPTDRHEQQ</sequence>
<dbReference type="Proteomes" id="UP000805649">
    <property type="component" value="Unassembled WGS sequence"/>
</dbReference>
<keyword evidence="2" id="KW-1185">Reference proteome</keyword>
<protein>
    <submittedName>
        <fullName evidence="1">Uncharacterized protein</fullName>
    </submittedName>
</protein>
<accession>A0ACC3Z587</accession>
<gene>
    <name evidence="1" type="ORF">CTRU02_205867</name>
</gene>
<comment type="caution">
    <text evidence="1">The sequence shown here is derived from an EMBL/GenBank/DDBJ whole genome shotgun (WGS) entry which is preliminary data.</text>
</comment>
<name>A0ACC3Z587_COLTU</name>